<sequence length="158" mass="17248">MALSNFLKALALLSLTLCVASAEFEFIFKTTVDGESNIPVLTDAQTGGAKAYFDVIWEGDYFTWYMEVEGIQNMTMAHIHMFANGSLAMYHHPLTGSFSYAGNFTAADFLAPIDGEEAEDLFILMALGKAYVNIHTTAFPAGMLRGNLVANLTEWLGA</sequence>
<evidence type="ECO:0000313" key="4">
    <source>
        <dbReference type="Proteomes" id="UP001255856"/>
    </source>
</evidence>
<dbReference type="Proteomes" id="UP001255856">
    <property type="component" value="Unassembled WGS sequence"/>
</dbReference>
<accession>A0AAD9ID86</accession>
<feature type="signal peptide" evidence="1">
    <location>
        <begin position="1"/>
        <end position="21"/>
    </location>
</feature>
<feature type="chain" id="PRO_5042103428" description="CHRD domain-containing protein" evidence="1">
    <location>
        <begin position="22"/>
        <end position="158"/>
    </location>
</feature>
<evidence type="ECO:0000256" key="1">
    <source>
        <dbReference type="SAM" id="SignalP"/>
    </source>
</evidence>
<reference evidence="3" key="1">
    <citation type="submission" date="2021-01" db="EMBL/GenBank/DDBJ databases">
        <authorList>
            <person name="Eckstrom K.M.E."/>
        </authorList>
    </citation>
    <scope>NUCLEOTIDE SEQUENCE</scope>
    <source>
        <strain evidence="3">UVCC 0001</strain>
    </source>
</reference>
<organism evidence="3 4">
    <name type="scientific">Prototheca wickerhamii</name>
    <dbReference type="NCBI Taxonomy" id="3111"/>
    <lineage>
        <taxon>Eukaryota</taxon>
        <taxon>Viridiplantae</taxon>
        <taxon>Chlorophyta</taxon>
        <taxon>core chlorophytes</taxon>
        <taxon>Trebouxiophyceae</taxon>
        <taxon>Chlorellales</taxon>
        <taxon>Chlorellaceae</taxon>
        <taxon>Prototheca</taxon>
    </lineage>
</organism>
<evidence type="ECO:0000313" key="3">
    <source>
        <dbReference type="EMBL" id="KAK2075653.1"/>
    </source>
</evidence>
<keyword evidence="4" id="KW-1185">Reference proteome</keyword>
<dbReference type="AlphaFoldDB" id="A0AAD9ID86"/>
<evidence type="ECO:0000259" key="2">
    <source>
        <dbReference type="SMART" id="SM00754"/>
    </source>
</evidence>
<comment type="caution">
    <text evidence="3">The sequence shown here is derived from an EMBL/GenBank/DDBJ whole genome shotgun (WGS) entry which is preliminary data.</text>
</comment>
<proteinExistence type="predicted"/>
<keyword evidence="1" id="KW-0732">Signal</keyword>
<dbReference type="InterPro" id="IPR010895">
    <property type="entry name" value="CHRD"/>
</dbReference>
<dbReference type="SMART" id="SM00754">
    <property type="entry name" value="CHRD"/>
    <property type="match status" value="1"/>
</dbReference>
<name>A0AAD9ID86_PROWI</name>
<protein>
    <recommendedName>
        <fullName evidence="2">CHRD domain-containing protein</fullName>
    </recommendedName>
</protein>
<dbReference type="EMBL" id="JASFZW010000014">
    <property type="protein sequence ID" value="KAK2075653.1"/>
    <property type="molecule type" value="Genomic_DNA"/>
</dbReference>
<gene>
    <name evidence="3" type="ORF">QBZ16_001761</name>
</gene>
<feature type="domain" description="CHRD" evidence="2">
    <location>
        <begin position="26"/>
        <end position="150"/>
    </location>
</feature>
<dbReference type="Pfam" id="PF07452">
    <property type="entry name" value="CHRD"/>
    <property type="match status" value="1"/>
</dbReference>